<gene>
    <name evidence="5" type="ORF">ABB37_09165</name>
</gene>
<dbReference type="SMART" id="SM00129">
    <property type="entry name" value="KISc"/>
    <property type="match status" value="1"/>
</dbReference>
<keyword evidence="6" id="KW-1185">Reference proteome</keyword>
<organism evidence="5 6">
    <name type="scientific">Leptomonas pyrrhocoris</name>
    <name type="common">Firebug parasite</name>
    <dbReference type="NCBI Taxonomy" id="157538"/>
    <lineage>
        <taxon>Eukaryota</taxon>
        <taxon>Discoba</taxon>
        <taxon>Euglenozoa</taxon>
        <taxon>Kinetoplastea</taxon>
        <taxon>Metakinetoplastina</taxon>
        <taxon>Trypanosomatida</taxon>
        <taxon>Trypanosomatidae</taxon>
        <taxon>Leishmaniinae</taxon>
        <taxon>Leptomonas</taxon>
    </lineage>
</organism>
<feature type="domain" description="Kinesin motor" evidence="4">
    <location>
        <begin position="730"/>
        <end position="1045"/>
    </location>
</feature>
<dbReference type="InterPro" id="IPR036961">
    <property type="entry name" value="Kinesin_motor_dom_sf"/>
</dbReference>
<dbReference type="AlphaFoldDB" id="A0A0N0VD27"/>
<evidence type="ECO:0000259" key="4">
    <source>
        <dbReference type="SMART" id="SM00129"/>
    </source>
</evidence>
<keyword evidence="5" id="KW-0418">Kinase</keyword>
<dbReference type="Pfam" id="PF00225">
    <property type="entry name" value="Kinesin"/>
    <property type="match status" value="1"/>
</dbReference>
<feature type="region of interest" description="Disordered" evidence="3">
    <location>
        <begin position="475"/>
        <end position="504"/>
    </location>
</feature>
<dbReference type="InterPro" id="IPR003409">
    <property type="entry name" value="MORN"/>
</dbReference>
<dbReference type="PANTHER" id="PTHR23084">
    <property type="entry name" value="PHOSPHATIDYLINOSITOL-4-PHOSPHATE 5-KINASE RELATED"/>
    <property type="match status" value="1"/>
</dbReference>
<evidence type="ECO:0000256" key="2">
    <source>
        <dbReference type="SAM" id="Coils"/>
    </source>
</evidence>
<dbReference type="GO" id="GO:0003777">
    <property type="term" value="F:microtubule motor activity"/>
    <property type="evidence" value="ECO:0007669"/>
    <property type="project" value="InterPro"/>
</dbReference>
<dbReference type="Proteomes" id="UP000037923">
    <property type="component" value="Unassembled WGS sequence"/>
</dbReference>
<dbReference type="InterPro" id="IPR001752">
    <property type="entry name" value="Kinesin_motor_dom"/>
</dbReference>
<feature type="region of interest" description="Disordered" evidence="3">
    <location>
        <begin position="1"/>
        <end position="31"/>
    </location>
</feature>
<keyword evidence="5" id="KW-0808">Transferase</keyword>
<dbReference type="GO" id="GO:0005524">
    <property type="term" value="F:ATP binding"/>
    <property type="evidence" value="ECO:0007669"/>
    <property type="project" value="InterPro"/>
</dbReference>
<dbReference type="GO" id="GO:0008017">
    <property type="term" value="F:microtubule binding"/>
    <property type="evidence" value="ECO:0007669"/>
    <property type="project" value="InterPro"/>
</dbReference>
<protein>
    <submittedName>
        <fullName evidence="5">Phosphatidylinositol-4-phosphate 5-kinase-like protein</fullName>
    </submittedName>
</protein>
<proteinExistence type="predicted"/>
<sequence length="1078" mass="120045">MAETAATTSALRLPLVPTPPPASADKPNGVTQDSALKKKKKLLNGANIRFTFPSGATYEGGFKDGKIEGYGVYTYAQTGDVYAGEWKADLKHGQGSYKFANGDRYIGQWYMGNKHGKGQFAFANGDEYVGSWRDNQMNGYGIFHLEENDDRYEGYWKGGLRQGKGVLRHGNGDLYDGEWDAGRECGLGVFCQSNGDLYCGEWKDGEMDGKGVLREKGIVFLVEYVGGYLISKLKLTEATDELEEGWSAVYNHFLKWLDERETVSDPEKGPAAADKMKDELEAAHAENSVLRKRLEGVMQLLQSKTHHSDERIESSSTTPSPSAETVAAAYFRDNLQRAEAKVKLLECTLAERAMEIRKLSDLVSSSEAKIKELEIGRANRKSVAYRSKGKMPVANSKLKDHTPEATDAASDSEQDTDDEISQLKMQNTLLLQLNDDLQRKVTFLSAVNSRLDVKREAAEEQYEKLSEELAELRTRKESIASSTAASSTKVSRNPSQLLSHDQESPVALSIESTASMGVDELQKRLVQSNQLNIELRIKNGELQQKLDREAIKTDTAAYETAVRDLTKENETFRSVISKLKQQVALLQSTSEDVEQRLFVSTQQGAELEAAIKTMSKEKSADPQLLRVLEAKSDQIEKLQLENAELARLLDEKQIHISDGETTLDKQKQQMSAESAILDDDRGEQDNLRKEVKKLQKRVKKVTAERNAIAEQFYDSQIHLARTHRALGSMHGQIIIFASLFDMETGNRADVESVLRIDDKDPSRMVLSDCGEEVAYKFDYCFGKDATAPQILSEVRDALSYVWCGFQFGLITVGEFRSGKTTLVTQLFPLLVQCLLRAAEEDTHFSRFSYTYRVAMVEVSACGGYDCAAERAVTEICRDSNGYVHPKNVRFFDCTSVSISAIVGNLLSKRRQHYNGRSHTWIQLQCVRTGLAQQSQTVGRLTLFDWCGPGPLSLQKTDIESARFANASSQALKDLSEALSAESVSVPYTRSLETALLFDLLGGNSITAVIGRLRAAPDHIEESMRTLGVLSSLFGARSGPLFQDNQTHDEIRWRGLVGAFSSDDEAERELKAVENTREF</sequence>
<feature type="coiled-coil region" evidence="2">
    <location>
        <begin position="562"/>
        <end position="596"/>
    </location>
</feature>
<dbReference type="Pfam" id="PF02493">
    <property type="entry name" value="MORN"/>
    <property type="match status" value="7"/>
</dbReference>
<keyword evidence="2" id="KW-0175">Coiled coil</keyword>
<feature type="compositionally biased region" description="Polar residues" evidence="3">
    <location>
        <begin position="489"/>
        <end position="499"/>
    </location>
</feature>
<evidence type="ECO:0000256" key="1">
    <source>
        <dbReference type="ARBA" id="ARBA00022737"/>
    </source>
</evidence>
<evidence type="ECO:0000256" key="3">
    <source>
        <dbReference type="SAM" id="MobiDB-lite"/>
    </source>
</evidence>
<dbReference type="RefSeq" id="XP_015652941.1">
    <property type="nucleotide sequence ID" value="XM_015808488.1"/>
</dbReference>
<dbReference type="EMBL" id="LGTL01000029">
    <property type="protein sequence ID" value="KPA74502.1"/>
    <property type="molecule type" value="Genomic_DNA"/>
</dbReference>
<feature type="region of interest" description="Disordered" evidence="3">
    <location>
        <begin position="303"/>
        <end position="324"/>
    </location>
</feature>
<feature type="compositionally biased region" description="Polar residues" evidence="3">
    <location>
        <begin position="1"/>
        <end position="10"/>
    </location>
</feature>
<dbReference type="InterPro" id="IPR027417">
    <property type="entry name" value="P-loop_NTPase"/>
</dbReference>
<dbReference type="Gene3D" id="2.20.110.10">
    <property type="entry name" value="Histone H3 K4-specific methyltransferase SET7/9 N-terminal domain"/>
    <property type="match status" value="3"/>
</dbReference>
<reference evidence="5 6" key="1">
    <citation type="submission" date="2015-07" db="EMBL/GenBank/DDBJ databases">
        <title>High-quality genome of monoxenous trypanosomatid Leptomonas pyrrhocoris.</title>
        <authorList>
            <person name="Flegontov P."/>
            <person name="Butenko A."/>
            <person name="Firsov S."/>
            <person name="Vlcek C."/>
            <person name="Logacheva M.D."/>
            <person name="Field M."/>
            <person name="Filatov D."/>
            <person name="Flegontova O."/>
            <person name="Gerasimov E."/>
            <person name="Jackson A.P."/>
            <person name="Kelly S."/>
            <person name="Opperdoes F."/>
            <person name="O'Reilly A."/>
            <person name="Votypka J."/>
            <person name="Yurchenko V."/>
            <person name="Lukes J."/>
        </authorList>
    </citation>
    <scope>NUCLEOTIDE SEQUENCE [LARGE SCALE GENOMIC DNA]</scope>
    <source>
        <strain evidence="5">H10</strain>
    </source>
</reference>
<evidence type="ECO:0000313" key="5">
    <source>
        <dbReference type="EMBL" id="KPA74502.1"/>
    </source>
</evidence>
<dbReference type="SMART" id="SM00698">
    <property type="entry name" value="MORN"/>
    <property type="match status" value="7"/>
</dbReference>
<dbReference type="VEuPathDB" id="TriTrypDB:LpyrH10_29_0800"/>
<dbReference type="SUPFAM" id="SSF82185">
    <property type="entry name" value="Histone H3 K4-specific methyltransferase SET7/9 N-terminal domain"/>
    <property type="match status" value="2"/>
</dbReference>
<feature type="region of interest" description="Disordered" evidence="3">
    <location>
        <begin position="392"/>
        <end position="418"/>
    </location>
</feature>
<feature type="coiled-coil region" evidence="2">
    <location>
        <begin position="628"/>
        <end position="711"/>
    </location>
</feature>
<dbReference type="GO" id="GO:0016301">
    <property type="term" value="F:kinase activity"/>
    <property type="evidence" value="ECO:0007669"/>
    <property type="project" value="UniProtKB-KW"/>
</dbReference>
<dbReference type="Gene3D" id="3.40.850.10">
    <property type="entry name" value="Kinesin motor domain"/>
    <property type="match status" value="1"/>
</dbReference>
<dbReference type="OrthoDB" id="270720at2759"/>
<comment type="caution">
    <text evidence="5">The sequence shown here is derived from an EMBL/GenBank/DDBJ whole genome shotgun (WGS) entry which is preliminary data.</text>
</comment>
<dbReference type="GeneID" id="26909448"/>
<keyword evidence="1" id="KW-0677">Repeat</keyword>
<dbReference type="OMA" id="RSHTWIQ"/>
<accession>A0A0N0VD27</accession>
<dbReference type="FunFam" id="2.20.110.10:FF:000002">
    <property type="entry name" value="Phosphatidylinositol 4-phosphate 5-kinase 8"/>
    <property type="match status" value="1"/>
</dbReference>
<dbReference type="GO" id="GO:0007018">
    <property type="term" value="P:microtubule-based movement"/>
    <property type="evidence" value="ECO:0007669"/>
    <property type="project" value="InterPro"/>
</dbReference>
<dbReference type="SUPFAM" id="SSF52540">
    <property type="entry name" value="P-loop containing nucleoside triphosphate hydrolases"/>
    <property type="match status" value="1"/>
</dbReference>
<evidence type="ECO:0000313" key="6">
    <source>
        <dbReference type="Proteomes" id="UP000037923"/>
    </source>
</evidence>
<name>A0A0N0VD27_LEPPY</name>
<feature type="compositionally biased region" description="Low complexity" evidence="3">
    <location>
        <begin position="479"/>
        <end position="488"/>
    </location>
</feature>
<dbReference type="PANTHER" id="PTHR23084:SF263">
    <property type="entry name" value="MORN REPEAT-CONTAINING PROTEIN 1"/>
    <property type="match status" value="1"/>
</dbReference>